<evidence type="ECO:0000313" key="1">
    <source>
        <dbReference type="EMBL" id="AES71887.2"/>
    </source>
</evidence>
<accession>G7JA59</accession>
<dbReference type="KEGG" id="mtr:11427558"/>
<sequence length="142" mass="15654">MALNLCMFIPRTLDDKKMIILPPKMAGVEGDLSPYDCSTIVCPSRCARSQYKNECISYCSMCCQKCSCPYALAEKILNKGNGEVPINNVEDDCKYICGKSCGRIGNKDGCLEKCYSCCAQCVCPFPGFSEQLLLNTNTSMLH</sequence>
<evidence type="ECO:0000313" key="3">
    <source>
        <dbReference type="Proteomes" id="UP000002051"/>
    </source>
</evidence>
<accession>A0A0C3VKJ0</accession>
<proteinExistence type="predicted"/>
<dbReference type="HOGENOM" id="CLU_1818704_0_0_1"/>
<reference evidence="1 3" key="1">
    <citation type="journal article" date="2011" name="Nature">
        <title>The Medicago genome provides insight into the evolution of rhizobial symbioses.</title>
        <authorList>
            <person name="Young N.D."/>
            <person name="Debelle F."/>
            <person name="Oldroyd G.E."/>
            <person name="Geurts R."/>
            <person name="Cannon S.B."/>
            <person name="Udvardi M.K."/>
            <person name="Benedito V.A."/>
            <person name="Mayer K.F."/>
            <person name="Gouzy J."/>
            <person name="Schoof H."/>
            <person name="Van de Peer Y."/>
            <person name="Proost S."/>
            <person name="Cook D.R."/>
            <person name="Meyers B.C."/>
            <person name="Spannagl M."/>
            <person name="Cheung F."/>
            <person name="De Mita S."/>
            <person name="Krishnakumar V."/>
            <person name="Gundlach H."/>
            <person name="Zhou S."/>
            <person name="Mudge J."/>
            <person name="Bharti A.K."/>
            <person name="Murray J.D."/>
            <person name="Naoumkina M.A."/>
            <person name="Rosen B."/>
            <person name="Silverstein K.A."/>
            <person name="Tang H."/>
            <person name="Rombauts S."/>
            <person name="Zhao P.X."/>
            <person name="Zhou P."/>
            <person name="Barbe V."/>
            <person name="Bardou P."/>
            <person name="Bechner M."/>
            <person name="Bellec A."/>
            <person name="Berger A."/>
            <person name="Berges H."/>
            <person name="Bidwell S."/>
            <person name="Bisseling T."/>
            <person name="Choisne N."/>
            <person name="Couloux A."/>
            <person name="Denny R."/>
            <person name="Deshpande S."/>
            <person name="Dai X."/>
            <person name="Doyle J.J."/>
            <person name="Dudez A.M."/>
            <person name="Farmer A.D."/>
            <person name="Fouteau S."/>
            <person name="Franken C."/>
            <person name="Gibelin C."/>
            <person name="Gish J."/>
            <person name="Goldstein S."/>
            <person name="Gonzalez A.J."/>
            <person name="Green P.J."/>
            <person name="Hallab A."/>
            <person name="Hartog M."/>
            <person name="Hua A."/>
            <person name="Humphray S.J."/>
            <person name="Jeong D.H."/>
            <person name="Jing Y."/>
            <person name="Jocker A."/>
            <person name="Kenton S.M."/>
            <person name="Kim D.J."/>
            <person name="Klee K."/>
            <person name="Lai H."/>
            <person name="Lang C."/>
            <person name="Lin S."/>
            <person name="Macmil S.L."/>
            <person name="Magdelenat G."/>
            <person name="Matthews L."/>
            <person name="McCorrison J."/>
            <person name="Monaghan E.L."/>
            <person name="Mun J.H."/>
            <person name="Najar F.Z."/>
            <person name="Nicholson C."/>
            <person name="Noirot C."/>
            <person name="O'Bleness M."/>
            <person name="Paule C.R."/>
            <person name="Poulain J."/>
            <person name="Prion F."/>
            <person name="Qin B."/>
            <person name="Qu C."/>
            <person name="Retzel E.F."/>
            <person name="Riddle C."/>
            <person name="Sallet E."/>
            <person name="Samain S."/>
            <person name="Samson N."/>
            <person name="Sanders I."/>
            <person name="Saurat O."/>
            <person name="Scarpelli C."/>
            <person name="Schiex T."/>
            <person name="Segurens B."/>
            <person name="Severin A.J."/>
            <person name="Sherrier D.J."/>
            <person name="Shi R."/>
            <person name="Sims S."/>
            <person name="Singer S.R."/>
            <person name="Sinharoy S."/>
            <person name="Sterck L."/>
            <person name="Viollet A."/>
            <person name="Wang B.B."/>
            <person name="Wang K."/>
            <person name="Wang M."/>
            <person name="Wang X."/>
            <person name="Warfsmann J."/>
            <person name="Weissenbach J."/>
            <person name="White D.D."/>
            <person name="White J.D."/>
            <person name="Wiley G.B."/>
            <person name="Wincker P."/>
            <person name="Xing Y."/>
            <person name="Yang L."/>
            <person name="Yao Z."/>
            <person name="Ying F."/>
            <person name="Zhai J."/>
            <person name="Zhou L."/>
            <person name="Zuber A."/>
            <person name="Denarie J."/>
            <person name="Dixon R.A."/>
            <person name="May G.D."/>
            <person name="Schwartz D.C."/>
            <person name="Rogers J."/>
            <person name="Quetier F."/>
            <person name="Town C.D."/>
            <person name="Roe B.A."/>
        </authorList>
    </citation>
    <scope>NUCLEOTIDE SEQUENCE [LARGE SCALE GENOMIC DNA]</scope>
    <source>
        <strain evidence="1">A17</strain>
        <strain evidence="2 3">cv. Jemalong A17</strain>
    </source>
</reference>
<reference evidence="1 3" key="2">
    <citation type="journal article" date="2014" name="BMC Genomics">
        <title>An improved genome release (version Mt4.0) for the model legume Medicago truncatula.</title>
        <authorList>
            <person name="Tang H."/>
            <person name="Krishnakumar V."/>
            <person name="Bidwell S."/>
            <person name="Rosen B."/>
            <person name="Chan A."/>
            <person name="Zhou S."/>
            <person name="Gentzbittel L."/>
            <person name="Childs K.L."/>
            <person name="Yandell M."/>
            <person name="Gundlach H."/>
            <person name="Mayer K.F."/>
            <person name="Schwartz D.C."/>
            <person name="Town C.D."/>
        </authorList>
    </citation>
    <scope>GENOME REANNOTATION</scope>
    <source>
        <strain evidence="2 3">cv. Jemalong A17</strain>
    </source>
</reference>
<dbReference type="EnsemblPlants" id="AES71887">
    <property type="protein sequence ID" value="AES71887"/>
    <property type="gene ID" value="MTR_3g083800"/>
</dbReference>
<dbReference type="Proteomes" id="UP000002051">
    <property type="component" value="Chromosome 3"/>
</dbReference>
<name>G7JA59_MEDTR</name>
<dbReference type="AlphaFoldDB" id="G7JA59"/>
<protein>
    <submittedName>
        <fullName evidence="1">Gibberellin-regulated family protein</fullName>
    </submittedName>
</protein>
<evidence type="ECO:0000313" key="2">
    <source>
        <dbReference type="EnsemblPlants" id="AES71887"/>
    </source>
</evidence>
<reference evidence="2" key="3">
    <citation type="submission" date="2015-04" db="UniProtKB">
        <authorList>
            <consortium name="EnsemblPlants"/>
        </authorList>
    </citation>
    <scope>IDENTIFICATION</scope>
    <source>
        <strain evidence="2">cv. Jemalong A17</strain>
    </source>
</reference>
<organism evidence="1 3">
    <name type="scientific">Medicago truncatula</name>
    <name type="common">Barrel medic</name>
    <name type="synonym">Medicago tribuloides</name>
    <dbReference type="NCBI Taxonomy" id="3880"/>
    <lineage>
        <taxon>Eukaryota</taxon>
        <taxon>Viridiplantae</taxon>
        <taxon>Streptophyta</taxon>
        <taxon>Embryophyta</taxon>
        <taxon>Tracheophyta</taxon>
        <taxon>Spermatophyta</taxon>
        <taxon>Magnoliopsida</taxon>
        <taxon>eudicotyledons</taxon>
        <taxon>Gunneridae</taxon>
        <taxon>Pentapetalae</taxon>
        <taxon>rosids</taxon>
        <taxon>fabids</taxon>
        <taxon>Fabales</taxon>
        <taxon>Fabaceae</taxon>
        <taxon>Papilionoideae</taxon>
        <taxon>50 kb inversion clade</taxon>
        <taxon>NPAAA clade</taxon>
        <taxon>Hologalegina</taxon>
        <taxon>IRL clade</taxon>
        <taxon>Trifolieae</taxon>
        <taxon>Medicago</taxon>
    </lineage>
</organism>
<gene>
    <name evidence="2" type="primary">11427558</name>
    <name evidence="1" type="ordered locus">MTR_3g083800</name>
</gene>
<dbReference type="EMBL" id="CM001219">
    <property type="protein sequence ID" value="AES71887.2"/>
    <property type="molecule type" value="Genomic_DNA"/>
</dbReference>
<keyword evidence="3" id="KW-1185">Reference proteome</keyword>